<dbReference type="Pfam" id="PF13561">
    <property type="entry name" value="adh_short_C2"/>
    <property type="match status" value="1"/>
</dbReference>
<dbReference type="EMBL" id="VYDA01000202">
    <property type="protein sequence ID" value="MYH61191.1"/>
    <property type="molecule type" value="Genomic_DNA"/>
</dbReference>
<dbReference type="PRINTS" id="PR00081">
    <property type="entry name" value="GDHRDH"/>
</dbReference>
<dbReference type="SUPFAM" id="SSF51735">
    <property type="entry name" value="NAD(P)-binding Rossmann-fold domains"/>
    <property type="match status" value="1"/>
</dbReference>
<reference evidence="4" key="1">
    <citation type="submission" date="2019-09" db="EMBL/GenBank/DDBJ databases">
        <title>Characterisation of the sponge microbiome using genome-centric metagenomics.</title>
        <authorList>
            <person name="Engelberts J.P."/>
            <person name="Robbins S.J."/>
            <person name="De Goeij J.M."/>
            <person name="Aranda M."/>
            <person name="Bell S.C."/>
            <person name="Webster N.S."/>
        </authorList>
    </citation>
    <scope>NUCLEOTIDE SEQUENCE</scope>
    <source>
        <strain evidence="4">SB0675_bin_29</strain>
    </source>
</reference>
<keyword evidence="2" id="KW-0560">Oxidoreductase</keyword>
<dbReference type="SMART" id="SM00822">
    <property type="entry name" value="PKS_KR"/>
    <property type="match status" value="1"/>
</dbReference>
<proteinExistence type="inferred from homology"/>
<sequence>MDIRGGVALVTGGAHRVGKAIALDLARAGADVIILYNRSGDEAAMTAQEAQALGVKAATVQCDISDLQAVRTMSLDMRARFGRLSVLVNSADWFTQHPFPTESYDDWHRTIDVGVHGTFYVSNELAPLLLEQPQAAIINIVDLSVWHAWPNFTAHAVAKSALLALTRQLALELAPSVRVNAVAPGPVLPPPRYTEQRLQQSSDRTLLKRWGEAEDVAHAVRFLIESNYTTGEVVRVDGGELIAKRSIPS</sequence>
<dbReference type="InterPro" id="IPR002347">
    <property type="entry name" value="SDR_fam"/>
</dbReference>
<protein>
    <submittedName>
        <fullName evidence="4">SDR family oxidoreductase</fullName>
    </submittedName>
</protein>
<organism evidence="4">
    <name type="scientific">Caldilineaceae bacterium SB0675_bin_29</name>
    <dbReference type="NCBI Taxonomy" id="2605266"/>
    <lineage>
        <taxon>Bacteria</taxon>
        <taxon>Bacillati</taxon>
        <taxon>Chloroflexota</taxon>
        <taxon>Caldilineae</taxon>
        <taxon>Caldilineales</taxon>
        <taxon>Caldilineaceae</taxon>
    </lineage>
</organism>
<evidence type="ECO:0000256" key="1">
    <source>
        <dbReference type="ARBA" id="ARBA00006484"/>
    </source>
</evidence>
<evidence type="ECO:0000313" key="4">
    <source>
        <dbReference type="EMBL" id="MYH61191.1"/>
    </source>
</evidence>
<dbReference type="PANTHER" id="PTHR43639">
    <property type="entry name" value="OXIDOREDUCTASE, SHORT-CHAIN DEHYDROGENASE/REDUCTASE FAMILY (AFU_ORTHOLOGUE AFUA_5G02870)"/>
    <property type="match status" value="1"/>
</dbReference>
<evidence type="ECO:0000259" key="3">
    <source>
        <dbReference type="SMART" id="SM00822"/>
    </source>
</evidence>
<dbReference type="Gene3D" id="3.40.50.720">
    <property type="entry name" value="NAD(P)-binding Rossmann-like Domain"/>
    <property type="match status" value="1"/>
</dbReference>
<dbReference type="InterPro" id="IPR036291">
    <property type="entry name" value="NAD(P)-bd_dom_sf"/>
</dbReference>
<dbReference type="GO" id="GO:0016491">
    <property type="term" value="F:oxidoreductase activity"/>
    <property type="evidence" value="ECO:0007669"/>
    <property type="project" value="UniProtKB-KW"/>
</dbReference>
<comment type="similarity">
    <text evidence="1">Belongs to the short-chain dehydrogenases/reductases (SDR) family.</text>
</comment>
<evidence type="ECO:0000256" key="2">
    <source>
        <dbReference type="ARBA" id="ARBA00023002"/>
    </source>
</evidence>
<feature type="domain" description="Ketoreductase" evidence="3">
    <location>
        <begin position="6"/>
        <end position="190"/>
    </location>
</feature>
<dbReference type="InterPro" id="IPR057326">
    <property type="entry name" value="KR_dom"/>
</dbReference>
<comment type="caution">
    <text evidence="4">The sequence shown here is derived from an EMBL/GenBank/DDBJ whole genome shotgun (WGS) entry which is preliminary data.</text>
</comment>
<name>A0A6B1FZ25_9CHLR</name>
<dbReference type="FunFam" id="3.40.50.720:FF:000084">
    <property type="entry name" value="Short-chain dehydrogenase reductase"/>
    <property type="match status" value="1"/>
</dbReference>
<accession>A0A6B1FZ25</accession>
<gene>
    <name evidence="4" type="ORF">F4148_05345</name>
</gene>
<dbReference type="PANTHER" id="PTHR43639:SF1">
    <property type="entry name" value="SHORT-CHAIN DEHYDROGENASE_REDUCTASE FAMILY PROTEIN"/>
    <property type="match status" value="1"/>
</dbReference>
<dbReference type="AlphaFoldDB" id="A0A6B1FZ25"/>